<protein>
    <recommendedName>
        <fullName evidence="4">Lipoprotein</fullName>
    </recommendedName>
</protein>
<evidence type="ECO:0000313" key="2">
    <source>
        <dbReference type="EMBL" id="MDC0706931.1"/>
    </source>
</evidence>
<evidence type="ECO:0000256" key="1">
    <source>
        <dbReference type="SAM" id="MobiDB-lite"/>
    </source>
</evidence>
<name>A0ABT5CZS3_9BACT</name>
<feature type="compositionally biased region" description="Low complexity" evidence="1">
    <location>
        <begin position="119"/>
        <end position="136"/>
    </location>
</feature>
<proteinExistence type="predicted"/>
<evidence type="ECO:0008006" key="4">
    <source>
        <dbReference type="Google" id="ProtNLM"/>
    </source>
</evidence>
<dbReference type="EMBL" id="JAQNDM010000001">
    <property type="protein sequence ID" value="MDC0706931.1"/>
    <property type="molecule type" value="Genomic_DNA"/>
</dbReference>
<feature type="region of interest" description="Disordered" evidence="1">
    <location>
        <begin position="116"/>
        <end position="137"/>
    </location>
</feature>
<dbReference type="PROSITE" id="PS51257">
    <property type="entry name" value="PROKAR_LIPOPROTEIN"/>
    <property type="match status" value="1"/>
</dbReference>
<accession>A0ABT5CZS3</accession>
<evidence type="ECO:0000313" key="3">
    <source>
        <dbReference type="Proteomes" id="UP001221838"/>
    </source>
</evidence>
<dbReference type="RefSeq" id="WP_272134054.1">
    <property type="nucleotide sequence ID" value="NZ_JAQNDM010000001.1"/>
</dbReference>
<gene>
    <name evidence="2" type="ORF">POL68_00445</name>
</gene>
<dbReference type="Proteomes" id="UP001221838">
    <property type="component" value="Unassembled WGS sequence"/>
</dbReference>
<reference evidence="2 3" key="1">
    <citation type="submission" date="2022-11" db="EMBL/GenBank/DDBJ databases">
        <title>Minimal conservation of predation-associated metabolite biosynthetic gene clusters underscores biosynthetic potential of Myxococcota including descriptions for ten novel species: Archangium lansinium sp. nov., Myxococcus landrumus sp. nov., Nannocystis bai.</title>
        <authorList>
            <person name="Ahearne A."/>
            <person name="Stevens C."/>
            <person name="Dowd S."/>
        </authorList>
    </citation>
    <scope>NUCLEOTIDE SEQUENCE [LARGE SCALE GENOMIC DNA]</scope>
    <source>
        <strain evidence="2 3">NCWAL01</strain>
    </source>
</reference>
<sequence length="170" mass="18405">MLPLNSRWGAIALVVAAFTLTSGCASSRRDAYLQDKAAVHVYRQPISEVWLKAKELLSEEGYSVMEAKGGYELQTDWLMQGAPSSLGTSYARYLVRGAEKGPGQATVAFHRQVRVQSQAAHDTSTGGSAAGSGTDSNSFGRDHAIEWQLIQRVDAETAKAWEAEATQKVK</sequence>
<keyword evidence="3" id="KW-1185">Reference proteome</keyword>
<comment type="caution">
    <text evidence="2">The sequence shown here is derived from an EMBL/GenBank/DDBJ whole genome shotgun (WGS) entry which is preliminary data.</text>
</comment>
<organism evidence="2 3">
    <name type="scientific">Stigmatella ashevillensis</name>
    <dbReference type="NCBI Taxonomy" id="2995309"/>
    <lineage>
        <taxon>Bacteria</taxon>
        <taxon>Pseudomonadati</taxon>
        <taxon>Myxococcota</taxon>
        <taxon>Myxococcia</taxon>
        <taxon>Myxococcales</taxon>
        <taxon>Cystobacterineae</taxon>
        <taxon>Archangiaceae</taxon>
        <taxon>Stigmatella</taxon>
    </lineage>
</organism>